<dbReference type="CDD" id="cd00082">
    <property type="entry name" value="HisKA"/>
    <property type="match status" value="1"/>
</dbReference>
<dbReference type="CDD" id="cd06225">
    <property type="entry name" value="HAMP"/>
    <property type="match status" value="1"/>
</dbReference>
<keyword evidence="9" id="KW-0902">Two-component regulatory system</keyword>
<dbReference type="EMBL" id="JAZHGC010000036">
    <property type="protein sequence ID" value="MEM5290458.1"/>
    <property type="molecule type" value="Genomic_DNA"/>
</dbReference>
<dbReference type="SMART" id="SM00387">
    <property type="entry name" value="HATPase_c"/>
    <property type="match status" value="1"/>
</dbReference>
<dbReference type="Proteomes" id="UP001494588">
    <property type="component" value="Unassembled WGS sequence"/>
</dbReference>
<dbReference type="PANTHER" id="PTHR45436">
    <property type="entry name" value="SENSOR HISTIDINE KINASE YKOH"/>
    <property type="match status" value="1"/>
</dbReference>
<name>A0ABU9QLU5_9BURK</name>
<feature type="domain" description="HAMP" evidence="13">
    <location>
        <begin position="84"/>
        <end position="138"/>
    </location>
</feature>
<keyword evidence="15" id="KW-1185">Reference proteome</keyword>
<evidence type="ECO:0000313" key="15">
    <source>
        <dbReference type="Proteomes" id="UP001494588"/>
    </source>
</evidence>
<dbReference type="PANTHER" id="PTHR45436:SF5">
    <property type="entry name" value="SENSOR HISTIDINE KINASE TRCS"/>
    <property type="match status" value="1"/>
</dbReference>
<dbReference type="InterPro" id="IPR003660">
    <property type="entry name" value="HAMP_dom"/>
</dbReference>
<dbReference type="Pfam" id="PF00672">
    <property type="entry name" value="HAMP"/>
    <property type="match status" value="1"/>
</dbReference>
<proteinExistence type="predicted"/>
<keyword evidence="14" id="KW-0067">ATP-binding</keyword>
<evidence type="ECO:0000256" key="9">
    <source>
        <dbReference type="ARBA" id="ARBA00023012"/>
    </source>
</evidence>
<evidence type="ECO:0000256" key="5">
    <source>
        <dbReference type="ARBA" id="ARBA00022679"/>
    </source>
</evidence>
<dbReference type="PRINTS" id="PR00344">
    <property type="entry name" value="BCTRLSENSOR"/>
</dbReference>
<keyword evidence="6 11" id="KW-0812">Transmembrane</keyword>
<keyword evidence="5" id="KW-0808">Transferase</keyword>
<evidence type="ECO:0000313" key="14">
    <source>
        <dbReference type="EMBL" id="MEM5290458.1"/>
    </source>
</evidence>
<dbReference type="InterPro" id="IPR003661">
    <property type="entry name" value="HisK_dim/P_dom"/>
</dbReference>
<accession>A0ABU9QLU5</accession>
<sequence length="363" mass="39499">MSRRARLSFQIVVSMGLVSVITMLIAFVIGLIFYGLYYTFWPQFTEPAVPENPYIPDPADYLFLLISVLFGLVVAVIVALRLAKRILVPLNSLAENARRIATGDLTARSVPGDRSLGETALLVDDFNAMAERLEGMTSEMTAWNAAIAHELRTPLTILRGRLQGLRDGVFAPSEALFAGLLDQVEGLSRLVDDLHIVTLNDVGRLELHLEPTRIDVTVQQAVLSVENALRDAGFNIQVVTVPLHLYCDAARIRQTLLALLDNARRYAVPGAVRVELSAHGRGFLLVVEDEGPGLNADFARHVFEPFSREDASRSRRLGGSGLGLSVVRAIARAHGGEARYRASSLGGSAFELEIPATLPGPVV</sequence>
<dbReference type="InterPro" id="IPR036890">
    <property type="entry name" value="HATPase_C_sf"/>
</dbReference>
<dbReference type="InterPro" id="IPR050428">
    <property type="entry name" value="TCS_sensor_his_kinase"/>
</dbReference>
<comment type="caution">
    <text evidence="14">The sequence shown here is derived from an EMBL/GenBank/DDBJ whole genome shotgun (WGS) entry which is preliminary data.</text>
</comment>
<feature type="transmembrane region" description="Helical" evidence="11">
    <location>
        <begin position="61"/>
        <end position="83"/>
    </location>
</feature>
<evidence type="ECO:0000256" key="11">
    <source>
        <dbReference type="SAM" id="Phobius"/>
    </source>
</evidence>
<keyword evidence="10 11" id="KW-0472">Membrane</keyword>
<evidence type="ECO:0000256" key="8">
    <source>
        <dbReference type="ARBA" id="ARBA00022989"/>
    </source>
</evidence>
<reference evidence="14 15" key="1">
    <citation type="submission" date="2024-01" db="EMBL/GenBank/DDBJ databases">
        <title>The diversity of rhizobia nodulating Mimosa spp. in eleven states of Brazil covering several biomes is determined by host plant, location, and edaphic factors.</title>
        <authorList>
            <person name="Rouws L."/>
            <person name="Barauna A."/>
            <person name="Beukes C."/>
            <person name="De Faria S.M."/>
            <person name="Gross E."/>
            <person name="Dos Reis Junior F.B."/>
            <person name="Simon M."/>
            <person name="Maluk M."/>
            <person name="Odee D.W."/>
            <person name="Kenicer G."/>
            <person name="Young J.P.W."/>
            <person name="Reis V.M."/>
            <person name="Zilli J."/>
            <person name="James E.K."/>
        </authorList>
    </citation>
    <scope>NUCLEOTIDE SEQUENCE [LARGE SCALE GENOMIC DNA]</scope>
    <source>
        <strain evidence="14 15">JPY77</strain>
    </source>
</reference>
<evidence type="ECO:0000256" key="6">
    <source>
        <dbReference type="ARBA" id="ARBA00022692"/>
    </source>
</evidence>
<dbReference type="CDD" id="cd00075">
    <property type="entry name" value="HATPase"/>
    <property type="match status" value="1"/>
</dbReference>
<dbReference type="Gene3D" id="1.10.287.130">
    <property type="match status" value="1"/>
</dbReference>
<evidence type="ECO:0000256" key="7">
    <source>
        <dbReference type="ARBA" id="ARBA00022777"/>
    </source>
</evidence>
<dbReference type="SUPFAM" id="SSF47384">
    <property type="entry name" value="Homodimeric domain of signal transducing histidine kinase"/>
    <property type="match status" value="1"/>
</dbReference>
<dbReference type="Pfam" id="PF02518">
    <property type="entry name" value="HATPase_c"/>
    <property type="match status" value="1"/>
</dbReference>
<evidence type="ECO:0000256" key="3">
    <source>
        <dbReference type="ARBA" id="ARBA00012438"/>
    </source>
</evidence>
<keyword evidence="7" id="KW-0418">Kinase</keyword>
<evidence type="ECO:0000259" key="13">
    <source>
        <dbReference type="PROSITE" id="PS50885"/>
    </source>
</evidence>
<dbReference type="SUPFAM" id="SSF158472">
    <property type="entry name" value="HAMP domain-like"/>
    <property type="match status" value="1"/>
</dbReference>
<dbReference type="SUPFAM" id="SSF55874">
    <property type="entry name" value="ATPase domain of HSP90 chaperone/DNA topoisomerase II/histidine kinase"/>
    <property type="match status" value="1"/>
</dbReference>
<keyword evidence="4" id="KW-0597">Phosphoprotein</keyword>
<dbReference type="SMART" id="SM00388">
    <property type="entry name" value="HisKA"/>
    <property type="match status" value="1"/>
</dbReference>
<evidence type="ECO:0000259" key="12">
    <source>
        <dbReference type="PROSITE" id="PS50109"/>
    </source>
</evidence>
<dbReference type="InterPro" id="IPR036097">
    <property type="entry name" value="HisK_dim/P_sf"/>
</dbReference>
<dbReference type="InterPro" id="IPR003594">
    <property type="entry name" value="HATPase_dom"/>
</dbReference>
<dbReference type="RefSeq" id="WP_201651970.1">
    <property type="nucleotide sequence ID" value="NZ_CAJHCS010000014.1"/>
</dbReference>
<dbReference type="EC" id="2.7.13.3" evidence="3"/>
<keyword evidence="8 11" id="KW-1133">Transmembrane helix</keyword>
<dbReference type="GO" id="GO:0005524">
    <property type="term" value="F:ATP binding"/>
    <property type="evidence" value="ECO:0007669"/>
    <property type="project" value="UniProtKB-KW"/>
</dbReference>
<feature type="transmembrane region" description="Helical" evidence="11">
    <location>
        <begin position="12"/>
        <end position="41"/>
    </location>
</feature>
<evidence type="ECO:0000256" key="10">
    <source>
        <dbReference type="ARBA" id="ARBA00023136"/>
    </source>
</evidence>
<dbReference type="InterPro" id="IPR005467">
    <property type="entry name" value="His_kinase_dom"/>
</dbReference>
<feature type="domain" description="Histidine kinase" evidence="12">
    <location>
        <begin position="146"/>
        <end position="358"/>
    </location>
</feature>
<dbReference type="Pfam" id="PF00512">
    <property type="entry name" value="HisKA"/>
    <property type="match status" value="1"/>
</dbReference>
<organism evidence="14 15">
    <name type="scientific">Paraburkholderia sabiae</name>
    <dbReference type="NCBI Taxonomy" id="273251"/>
    <lineage>
        <taxon>Bacteria</taxon>
        <taxon>Pseudomonadati</taxon>
        <taxon>Pseudomonadota</taxon>
        <taxon>Betaproteobacteria</taxon>
        <taxon>Burkholderiales</taxon>
        <taxon>Burkholderiaceae</taxon>
        <taxon>Paraburkholderia</taxon>
    </lineage>
</organism>
<protein>
    <recommendedName>
        <fullName evidence="3">histidine kinase</fullName>
        <ecNumber evidence="3">2.7.13.3</ecNumber>
    </recommendedName>
</protein>
<keyword evidence="14" id="KW-0547">Nucleotide-binding</keyword>
<evidence type="ECO:0000256" key="1">
    <source>
        <dbReference type="ARBA" id="ARBA00000085"/>
    </source>
</evidence>
<dbReference type="PROSITE" id="PS50885">
    <property type="entry name" value="HAMP"/>
    <property type="match status" value="1"/>
</dbReference>
<dbReference type="SMART" id="SM00304">
    <property type="entry name" value="HAMP"/>
    <property type="match status" value="1"/>
</dbReference>
<evidence type="ECO:0000256" key="4">
    <source>
        <dbReference type="ARBA" id="ARBA00022553"/>
    </source>
</evidence>
<dbReference type="InterPro" id="IPR004358">
    <property type="entry name" value="Sig_transdc_His_kin-like_C"/>
</dbReference>
<dbReference type="Gene3D" id="3.30.565.10">
    <property type="entry name" value="Histidine kinase-like ATPase, C-terminal domain"/>
    <property type="match status" value="1"/>
</dbReference>
<dbReference type="PROSITE" id="PS50109">
    <property type="entry name" value="HIS_KIN"/>
    <property type="match status" value="1"/>
</dbReference>
<evidence type="ECO:0000256" key="2">
    <source>
        <dbReference type="ARBA" id="ARBA00004370"/>
    </source>
</evidence>
<comment type="subcellular location">
    <subcellularLocation>
        <location evidence="2">Membrane</location>
    </subcellularLocation>
</comment>
<dbReference type="Gene3D" id="6.10.340.10">
    <property type="match status" value="1"/>
</dbReference>
<comment type="catalytic activity">
    <reaction evidence="1">
        <text>ATP + protein L-histidine = ADP + protein N-phospho-L-histidine.</text>
        <dbReference type="EC" id="2.7.13.3"/>
    </reaction>
</comment>
<gene>
    <name evidence="14" type="ORF">V4C55_32525</name>
</gene>